<dbReference type="EMBL" id="AP019831">
    <property type="protein sequence ID" value="BBM45111.1"/>
    <property type="molecule type" value="Genomic_DNA"/>
</dbReference>
<dbReference type="InterPro" id="IPR036709">
    <property type="entry name" value="Autotransporte_beta_dom_sf"/>
</dbReference>
<dbReference type="Proteomes" id="UP000422644">
    <property type="component" value="Chromosome"/>
</dbReference>
<gene>
    <name evidence="3" type="ORF">JMUB3870_1229</name>
</gene>
<sequence length="2425" mass="259353">MNNFRRIKQSLRTFAKRCKDLHYTDDLLITFLITGTLFTTVNAFSAVESTSIESQRQVISTSIRGIQQELKKTKAENNKLLKNTNLELIQLMEQGDHVTKSPWSSWQYGMNYFYNDWRGTFRGRGDKKQKYPYEGIFERSDDIFLRSISSDSVHYDSYTSAANALGKYRHPATTSSNQVRSRYGLENSEIRYEPVVRIELGASVKPKEIVKSPVTVTPPRIQVNTVTPLSTPAAPSAPNPPTIEIDKFNPVAPNPITVDLPTPPTFNIKLGSYRNHMEQDVPPHEDGGRLSGTGKSYSTNDDVTINGASLSRTIIYAWKDPSPALSGAPGFDSALLKAYFDYTRKSNPANTSGGKTATLEGEITIDSVNTLTAPQITAERNAGRKWNTQPFLVGGSRVATLDNAGAKGGTILNRAKINMIGPLVVGFEIQNDRDATTGGKREIINAGTLTDEAENGHGALNTIFGANQTIDLNLAPKLGGGTAPYGSANYGKITVKKGYTGYKIGMILTHEFDDNSNDGYYRLVNNGKISFKGDNSIGIQVYAPPANNPNTIVQVINGESAGDKTITLGGVKSYGLKLSSRILQNASNNRKSIFENRGTINISGGNRQESSLSSGMAVLEDGSLSGNKTIRAYQSLVKNTEIINVSGGQGNSGMVLKVKANDDITNTENAQIKVTGTKNIGMRVDLGTVDTEDTGNITPKAINKGTITINDDQADSTGNIGMVANNSDGKSKAIAENVYLAKINFTGKSTKAIGMFSQNGGEILNKGEITGGSTKAKLEGTLGMVVQPADAKKNMVASSGINDDKGKIDLTGNKVTGVYNQGTFVNKGKIATSGEGAITLYAKGKDSVTNIDSGTIIAKNKALGLFADEATVKLGGGSKALKLEADGEGTLMFYNYTKTVTGGTTSYSNSDGKFSLQNDVTAELKNGATGFYFRDTTPGSGSGTTTASQLNSMFGGSVSGKKLKMSLDEHSTLFVLDNKSPNKTAVNLSDVDPDAINKHLGNHVEVSGKNYKAYKVSKGTLNVNKDVNLDNHTSVGGSKIDDYYRVEFINSSVTVAKNQTISGTDAGKLKQIIAQSNFEGATKSDTIQVTNNGTINYSKKGATAIVVDFGQATNNGLIKMDAANGSTETSVGLFGASNSILKNSSTGEIQLGKNGVGIWGKNNIKSSVSTWSKNINIENAGKITGLAGKENIFGIYADNSKVARADSKVFHSGTIDLSQAKKSIGILMNKGTLTSTGNISVNDASVGITAEDSDITINGGTHTIGEKSAGFSVKGNTKLLGNSGNISITGNGSAAYLLESGTFTSGTNFKDNLTLTSTKKYTYINTKNSTLNYENTKTINNDETVFVNSNNSTINLLAGTVITSKNQKVTGIYSDNSPVSNAGILSLTGDQSSALYGKNGSDLINSGKITIGKNGSGIYGIDSRGINYGEITIGEKSVGMRAENNVVTNRATGKIISTGAKAIGMSQSGGDGDIVNEGKITLTGDQSIGMHSENAKNTHAPVHQVRNEGEITVGDSSSAASPSIGMYSANNLDSHIVNEGKVKAGAKSIGIYGGNVRLGGVPSGVASETSAGDGGIGVYSDRGKVEIEEDAKVSVGKSLGDKQEGVGVYLAGNNRTLESDTDKLTIGDGSLGYVMTGQGNTVRTGKAGTTGKITLNNNSVFTYSLDRTGTITNYNNLKSNGNENYGIYASGSVENRGNIDFRNGIGNVGAYSYTKGATTTPNAIKNYGTIDVSGSDVMTDPNNRKYGIGMAAGYSEESPAGSGNKVTRGLGNVENHGIIRVTKPDSIGMYATGAGSVAWNANRIELSGNKRNIGMFVENGARAINTGTITTVGSNNKRQIGIAVVKGILDNRGTININAEGGYGLLLVGATVINRGEINITATGGAQKVKDVKAADLSKTIGDFGIDKVKIDAPAGARDATITVNGVRQTPKVVHVVNIPNKKPNEISTSGIGMYVDTSGINYTRPINNLGALTYLKEADLIFGVEATKYVNDKTIQLGQDIIAPYNHTIRTSGIEKWAIYSASLTWMASATQLPDYTIRNAYLTKIPYTVFAGDKKTTRDTFNFTDGLEQRYGVEAIGSREKHLFDKLNSIGNNERILLQQAFDEMMGHQYGNTQQRINETASLLDKEFTYLKHDWRNPSKQNNKIKVFGMRNEYNSDTAGIINYTSNAYGVAYVHEDEKIKMGNSSGWYAGAVTNRFRFKDIGHSKENQTILKAGVFKTMSPKRDHNGALQWTIGGDVFAGINDMKRRYLVVNEIFQAKSDYHSYGAGIKTDLGYDIRMGERTHFRPYGALRMEYGKFNNIKEDRGEIRLEVKGNDYFSVKPEVGMEFKYVQPMAVRTNLSLGLTAAYESELGKVGDVNNRGRVRYTTADWFRIRGEKDDRRGNGKFDLNLGIDNTRFGVTVNAGYDTKGKNVRSGIGFRAIY</sequence>
<name>A0A510K2Z9_9FUSO</name>
<dbReference type="OrthoDB" id="78031at2"/>
<dbReference type="PROSITE" id="PS51208">
    <property type="entry name" value="AUTOTRANSPORTER"/>
    <property type="match status" value="1"/>
</dbReference>
<keyword evidence="4" id="KW-1185">Reference proteome</keyword>
<evidence type="ECO:0000313" key="4">
    <source>
        <dbReference type="Proteomes" id="UP000422644"/>
    </source>
</evidence>
<accession>A0A510K2Z9</accession>
<protein>
    <submittedName>
        <fullName evidence="3">Autotransporter beta-domain protein</fullName>
    </submittedName>
</protein>
<dbReference type="RefSeq" id="WP_155282713.1">
    <property type="nucleotide sequence ID" value="NZ_AP019831.1"/>
</dbReference>
<dbReference type="SMART" id="SM00869">
    <property type="entry name" value="Autotransporter"/>
    <property type="match status" value="1"/>
</dbReference>
<dbReference type="NCBIfam" id="NF033175">
    <property type="entry name" value="fuso_auto_Nterm"/>
    <property type="match status" value="1"/>
</dbReference>
<evidence type="ECO:0000256" key="1">
    <source>
        <dbReference type="SAM" id="MobiDB-lite"/>
    </source>
</evidence>
<dbReference type="InterPro" id="IPR005546">
    <property type="entry name" value="Autotransporte_beta"/>
</dbReference>
<reference evidence="3 4" key="1">
    <citation type="submission" date="2019-07" db="EMBL/GenBank/DDBJ databases">
        <title>Complete Genome Sequence of Leptotrichia trevisanii Strain JMUB3870.</title>
        <authorList>
            <person name="Watanabe S."/>
            <person name="Cui L."/>
        </authorList>
    </citation>
    <scope>NUCLEOTIDE SEQUENCE [LARGE SCALE GENOMIC DNA]</scope>
    <source>
        <strain evidence="3 4">JMUB3870</strain>
    </source>
</reference>
<feature type="region of interest" description="Disordered" evidence="1">
    <location>
        <begin position="279"/>
        <end position="298"/>
    </location>
</feature>
<dbReference type="InterPro" id="IPR053787">
    <property type="entry name" value="Autotransptr-assoc_N"/>
</dbReference>
<proteinExistence type="predicted"/>
<organism evidence="3 4">
    <name type="scientific">Leptotrichia trevisanii</name>
    <dbReference type="NCBI Taxonomy" id="109328"/>
    <lineage>
        <taxon>Bacteria</taxon>
        <taxon>Fusobacteriati</taxon>
        <taxon>Fusobacteriota</taxon>
        <taxon>Fusobacteriia</taxon>
        <taxon>Fusobacteriales</taxon>
        <taxon>Leptotrichiaceae</taxon>
        <taxon>Leptotrichia</taxon>
    </lineage>
</organism>
<evidence type="ECO:0000313" key="3">
    <source>
        <dbReference type="EMBL" id="BBM45111.1"/>
    </source>
</evidence>
<dbReference type="Pfam" id="PF03797">
    <property type="entry name" value="Autotransporter"/>
    <property type="match status" value="1"/>
</dbReference>
<feature type="compositionally biased region" description="Basic and acidic residues" evidence="1">
    <location>
        <begin position="279"/>
        <end position="288"/>
    </location>
</feature>
<evidence type="ECO:0000259" key="2">
    <source>
        <dbReference type="PROSITE" id="PS51208"/>
    </source>
</evidence>
<feature type="domain" description="Autotransporter" evidence="2">
    <location>
        <begin position="2138"/>
        <end position="2425"/>
    </location>
</feature>
<dbReference type="SUPFAM" id="SSF103515">
    <property type="entry name" value="Autotransporter"/>
    <property type="match status" value="1"/>
</dbReference>